<evidence type="ECO:0000313" key="5">
    <source>
        <dbReference type="EMBL" id="ENZ18610.1"/>
    </source>
</evidence>
<keyword evidence="2" id="KW-0238">DNA-binding</keyword>
<dbReference type="Pfam" id="PF00532">
    <property type="entry name" value="Peripla_BP_1"/>
    <property type="match status" value="1"/>
</dbReference>
<dbReference type="InterPro" id="IPR028082">
    <property type="entry name" value="Peripla_BP_I"/>
</dbReference>
<dbReference type="InterPro" id="IPR010982">
    <property type="entry name" value="Lambda_DNA-bd_dom_sf"/>
</dbReference>
<dbReference type="HOGENOM" id="CLU_037628_6_0_9"/>
<name>A0A0E2HDT4_9FIRM</name>
<organism evidence="5 6">
    <name type="scientific">[Clostridium] clostridioforme 90A8</name>
    <dbReference type="NCBI Taxonomy" id="999408"/>
    <lineage>
        <taxon>Bacteria</taxon>
        <taxon>Bacillati</taxon>
        <taxon>Bacillota</taxon>
        <taxon>Clostridia</taxon>
        <taxon>Lachnospirales</taxon>
        <taxon>Lachnospiraceae</taxon>
        <taxon>Enterocloster</taxon>
    </lineage>
</organism>
<dbReference type="Proteomes" id="UP000013085">
    <property type="component" value="Unassembled WGS sequence"/>
</dbReference>
<protein>
    <submittedName>
        <fullName evidence="5">LacI family transcriptional regulator</fullName>
    </submittedName>
</protein>
<sequence>MRTTIKDIAKYTGFSITTISLVLNGKAHKIPKATEEAILQAAKELNYRPNQLAVGLVKKQTKTLGLILSDIRNSFFANMAKSIEDECRRNGWNLILCNTNDLHEREMKYLQMLADKGVDGVLICMARENDSEKVEEMVALMDSLNIPFVLVDRFYPEVKGCSVIVDHDEGGYLAARHLLELGHTRIGCVGGPKDLADSNRRTQGYIRALMEKGVEFDPSLIFYGDYDLSSGVRGAEYLLKKDVTAIFAYNDMSAYGVFHYLKQQGISVPEDISLIGYDDIFFSEILSVPLTSIHQPVEEMGTEAVQQMIRIIRQKQKQDTKKNIMFQPYLVVRQSTAAPAGVMHK</sequence>
<dbReference type="PATRIC" id="fig|999408.3.peg.1278"/>
<dbReference type="InterPro" id="IPR000843">
    <property type="entry name" value="HTH_LacI"/>
</dbReference>
<proteinExistence type="predicted"/>
<accession>A0A0E2HDT4</accession>
<dbReference type="CDD" id="cd01392">
    <property type="entry name" value="HTH_LacI"/>
    <property type="match status" value="1"/>
</dbReference>
<dbReference type="InterPro" id="IPR001761">
    <property type="entry name" value="Peripla_BP/Lac1_sug-bd_dom"/>
</dbReference>
<dbReference type="AlphaFoldDB" id="A0A0E2HDT4"/>
<comment type="caution">
    <text evidence="5">The sequence shown here is derived from an EMBL/GenBank/DDBJ whole genome shotgun (WGS) entry which is preliminary data.</text>
</comment>
<dbReference type="CDD" id="cd06267">
    <property type="entry name" value="PBP1_LacI_sugar_binding-like"/>
    <property type="match status" value="1"/>
</dbReference>
<dbReference type="Gene3D" id="3.40.50.2300">
    <property type="match status" value="2"/>
</dbReference>
<evidence type="ECO:0000313" key="6">
    <source>
        <dbReference type="Proteomes" id="UP000013085"/>
    </source>
</evidence>
<keyword evidence="3" id="KW-0804">Transcription</keyword>
<evidence type="ECO:0000259" key="4">
    <source>
        <dbReference type="PROSITE" id="PS50932"/>
    </source>
</evidence>
<keyword evidence="1" id="KW-0805">Transcription regulation</keyword>
<dbReference type="GeneID" id="57961683"/>
<dbReference type="GO" id="GO:0003700">
    <property type="term" value="F:DNA-binding transcription factor activity"/>
    <property type="evidence" value="ECO:0007669"/>
    <property type="project" value="TreeGrafter"/>
</dbReference>
<dbReference type="Pfam" id="PF00356">
    <property type="entry name" value="LacI"/>
    <property type="match status" value="1"/>
</dbReference>
<dbReference type="GO" id="GO:0000976">
    <property type="term" value="F:transcription cis-regulatory region binding"/>
    <property type="evidence" value="ECO:0007669"/>
    <property type="project" value="TreeGrafter"/>
</dbReference>
<dbReference type="SMART" id="SM00354">
    <property type="entry name" value="HTH_LACI"/>
    <property type="match status" value="1"/>
</dbReference>
<dbReference type="SUPFAM" id="SSF47413">
    <property type="entry name" value="lambda repressor-like DNA-binding domains"/>
    <property type="match status" value="1"/>
</dbReference>
<dbReference type="EMBL" id="AGYR01000008">
    <property type="protein sequence ID" value="ENZ18610.1"/>
    <property type="molecule type" value="Genomic_DNA"/>
</dbReference>
<dbReference type="Gene3D" id="1.10.260.40">
    <property type="entry name" value="lambda repressor-like DNA-binding domains"/>
    <property type="match status" value="1"/>
</dbReference>
<evidence type="ECO:0000256" key="3">
    <source>
        <dbReference type="ARBA" id="ARBA00023163"/>
    </source>
</evidence>
<feature type="domain" description="HTH lacI-type" evidence="4">
    <location>
        <begin position="3"/>
        <end position="58"/>
    </location>
</feature>
<gene>
    <name evidence="5" type="ORF">HMPREF1090_01194</name>
</gene>
<evidence type="ECO:0000256" key="2">
    <source>
        <dbReference type="ARBA" id="ARBA00023125"/>
    </source>
</evidence>
<dbReference type="PANTHER" id="PTHR30146:SF109">
    <property type="entry name" value="HTH-TYPE TRANSCRIPTIONAL REGULATOR GALS"/>
    <property type="match status" value="1"/>
</dbReference>
<reference evidence="5 6" key="1">
    <citation type="submission" date="2013-01" db="EMBL/GenBank/DDBJ databases">
        <title>The Genome Sequence of Clostridium clostridioforme 90A8.</title>
        <authorList>
            <consortium name="The Broad Institute Genome Sequencing Platform"/>
            <person name="Earl A."/>
            <person name="Ward D."/>
            <person name="Feldgarden M."/>
            <person name="Gevers D."/>
            <person name="Courvalin P."/>
            <person name="Lambert T."/>
            <person name="Walker B."/>
            <person name="Young S.K."/>
            <person name="Zeng Q."/>
            <person name="Gargeya S."/>
            <person name="Fitzgerald M."/>
            <person name="Haas B."/>
            <person name="Abouelleil A."/>
            <person name="Alvarado L."/>
            <person name="Arachchi H.M."/>
            <person name="Berlin A.M."/>
            <person name="Chapman S.B."/>
            <person name="Dewar J."/>
            <person name="Goldberg J."/>
            <person name="Griggs A."/>
            <person name="Gujja S."/>
            <person name="Hansen M."/>
            <person name="Howarth C."/>
            <person name="Imamovic A."/>
            <person name="Larimer J."/>
            <person name="McCowan C."/>
            <person name="Murphy C."/>
            <person name="Neiman D."/>
            <person name="Pearson M."/>
            <person name="Priest M."/>
            <person name="Roberts A."/>
            <person name="Saif S."/>
            <person name="Shea T."/>
            <person name="Sisk P."/>
            <person name="Sykes S."/>
            <person name="Wortman J."/>
            <person name="Nusbaum C."/>
            <person name="Birren B."/>
        </authorList>
    </citation>
    <scope>NUCLEOTIDE SEQUENCE [LARGE SCALE GENOMIC DNA]</scope>
    <source>
        <strain evidence="5 6">90A8</strain>
    </source>
</reference>
<dbReference type="SUPFAM" id="SSF53822">
    <property type="entry name" value="Periplasmic binding protein-like I"/>
    <property type="match status" value="1"/>
</dbReference>
<dbReference type="RefSeq" id="WP_002588150.1">
    <property type="nucleotide sequence ID" value="NZ_KB851009.1"/>
</dbReference>
<dbReference type="PROSITE" id="PS50932">
    <property type="entry name" value="HTH_LACI_2"/>
    <property type="match status" value="1"/>
</dbReference>
<dbReference type="PANTHER" id="PTHR30146">
    <property type="entry name" value="LACI-RELATED TRANSCRIPTIONAL REPRESSOR"/>
    <property type="match status" value="1"/>
</dbReference>
<evidence type="ECO:0000256" key="1">
    <source>
        <dbReference type="ARBA" id="ARBA00023015"/>
    </source>
</evidence>